<evidence type="ECO:0000313" key="2">
    <source>
        <dbReference type="EMBL" id="CAG6656290.1"/>
    </source>
</evidence>
<feature type="compositionally biased region" description="Basic residues" evidence="1">
    <location>
        <begin position="446"/>
        <end position="456"/>
    </location>
</feature>
<organism evidence="2">
    <name type="scientific">Cacopsylla melanoneura</name>
    <dbReference type="NCBI Taxonomy" id="428564"/>
    <lineage>
        <taxon>Eukaryota</taxon>
        <taxon>Metazoa</taxon>
        <taxon>Ecdysozoa</taxon>
        <taxon>Arthropoda</taxon>
        <taxon>Hexapoda</taxon>
        <taxon>Insecta</taxon>
        <taxon>Pterygota</taxon>
        <taxon>Neoptera</taxon>
        <taxon>Paraneoptera</taxon>
        <taxon>Hemiptera</taxon>
        <taxon>Sternorrhyncha</taxon>
        <taxon>Psylloidea</taxon>
        <taxon>Psyllidae</taxon>
        <taxon>Psyllinae</taxon>
        <taxon>Cacopsylla</taxon>
    </lineage>
</organism>
<evidence type="ECO:0000256" key="1">
    <source>
        <dbReference type="SAM" id="MobiDB-lite"/>
    </source>
</evidence>
<dbReference type="EMBL" id="HBUF01184499">
    <property type="protein sequence ID" value="CAG6656292.1"/>
    <property type="molecule type" value="Transcribed_RNA"/>
</dbReference>
<reference evidence="2" key="1">
    <citation type="submission" date="2021-05" db="EMBL/GenBank/DDBJ databases">
        <authorList>
            <person name="Alioto T."/>
            <person name="Alioto T."/>
            <person name="Gomez Garrido J."/>
        </authorList>
    </citation>
    <scope>NUCLEOTIDE SEQUENCE</scope>
</reference>
<accession>A0A8D8RS72</accession>
<feature type="compositionally biased region" description="Basic and acidic residues" evidence="1">
    <location>
        <begin position="1"/>
        <end position="12"/>
    </location>
</feature>
<feature type="compositionally biased region" description="Low complexity" evidence="1">
    <location>
        <begin position="334"/>
        <end position="352"/>
    </location>
</feature>
<sequence>MAAVHCSDREFPPLRNGPNVASNTPRSSSQSSASQHQSNNNSNQIPSTHPKHTKSAPSFAQSVRCPDSFCRESAVIIDNASLKSIDYVSSISKIIGHENIAMISRINSNVRVIFHSPNLATDFCNANPIIKINNISMNVRPLMIPYKKIIVTGSGPWVPNSILTQVLRDNQIPVTPIQFCRLGLDDPRYKHILTENRFCFLDVGVKTFELPNYIDFLFNDEYQRIHLGFERTLCYFCRGPHESVKCPSKEINSHINHIIQEVICNPSPSPSSLISHHTVTQVSIPPPSPPPIPIQPLPIVSEAVSNSTFPSSSPIIPPSSTPILQDKHTNPQTNISPIINFSSSNPSDISSPEFSPLSVKSDTTVLNKPLNPNICTDKDSSNKIDKQLFNEFSDSCDEFKNNSVDNKRGHNKNNKIKNTSVVIRNDKDKYLKKNNGPTLRSSNQKNPKKNKNKKNKSNSSSTIHIEV</sequence>
<dbReference type="AlphaFoldDB" id="A0A8D8RS72"/>
<dbReference type="EMBL" id="HBUF01184498">
    <property type="protein sequence ID" value="CAG6656290.1"/>
    <property type="molecule type" value="Transcribed_RNA"/>
</dbReference>
<feature type="region of interest" description="Disordered" evidence="1">
    <location>
        <begin position="426"/>
        <end position="467"/>
    </location>
</feature>
<feature type="compositionally biased region" description="Low complexity" evidence="1">
    <location>
        <begin position="27"/>
        <end position="44"/>
    </location>
</feature>
<proteinExistence type="predicted"/>
<protein>
    <submittedName>
        <fullName evidence="2">Uncharacterized protein</fullName>
    </submittedName>
</protein>
<feature type="region of interest" description="Disordered" evidence="1">
    <location>
        <begin position="1"/>
        <end position="58"/>
    </location>
</feature>
<name>A0A8D8RS72_9HEMI</name>
<feature type="region of interest" description="Disordered" evidence="1">
    <location>
        <begin position="310"/>
        <end position="359"/>
    </location>
</feature>